<protein>
    <submittedName>
        <fullName evidence="1">Uncharacterized protein</fullName>
    </submittedName>
</protein>
<organism evidence="1 2">
    <name type="scientific">Daphnia magna</name>
    <dbReference type="NCBI Taxonomy" id="35525"/>
    <lineage>
        <taxon>Eukaryota</taxon>
        <taxon>Metazoa</taxon>
        <taxon>Ecdysozoa</taxon>
        <taxon>Arthropoda</taxon>
        <taxon>Crustacea</taxon>
        <taxon>Branchiopoda</taxon>
        <taxon>Diplostraca</taxon>
        <taxon>Cladocera</taxon>
        <taxon>Anomopoda</taxon>
        <taxon>Daphniidae</taxon>
        <taxon>Daphnia</taxon>
    </lineage>
</organism>
<sequence length="60" mass="6703">MSDYLLLSGCLPVPHEWNTKCIRPTESTGIDSKFLTSADGHLRRVMQLRADSGVYILATH</sequence>
<evidence type="ECO:0000313" key="2">
    <source>
        <dbReference type="Proteomes" id="UP001234178"/>
    </source>
</evidence>
<comment type="caution">
    <text evidence="1">The sequence shown here is derived from an EMBL/GenBank/DDBJ whole genome shotgun (WGS) entry which is preliminary data.</text>
</comment>
<accession>A0ABQ9ZNE5</accession>
<dbReference type="EMBL" id="JAOYFB010000004">
    <property type="protein sequence ID" value="KAK4014464.1"/>
    <property type="molecule type" value="Genomic_DNA"/>
</dbReference>
<keyword evidence="2" id="KW-1185">Reference proteome</keyword>
<evidence type="ECO:0000313" key="1">
    <source>
        <dbReference type="EMBL" id="KAK4014464.1"/>
    </source>
</evidence>
<dbReference type="Proteomes" id="UP001234178">
    <property type="component" value="Unassembled WGS sequence"/>
</dbReference>
<proteinExistence type="predicted"/>
<gene>
    <name evidence="1" type="ORF">OUZ56_026987</name>
</gene>
<reference evidence="1 2" key="1">
    <citation type="journal article" date="2023" name="Nucleic Acids Res.">
        <title>The hologenome of Daphnia magna reveals possible DNA methylation and microbiome-mediated evolution of the host genome.</title>
        <authorList>
            <person name="Chaturvedi A."/>
            <person name="Li X."/>
            <person name="Dhandapani V."/>
            <person name="Marshall H."/>
            <person name="Kissane S."/>
            <person name="Cuenca-Cambronero M."/>
            <person name="Asole G."/>
            <person name="Calvet F."/>
            <person name="Ruiz-Romero M."/>
            <person name="Marangio P."/>
            <person name="Guigo R."/>
            <person name="Rago D."/>
            <person name="Mirbahai L."/>
            <person name="Eastwood N."/>
            <person name="Colbourne J.K."/>
            <person name="Zhou J."/>
            <person name="Mallon E."/>
            <person name="Orsini L."/>
        </authorList>
    </citation>
    <scope>NUCLEOTIDE SEQUENCE [LARGE SCALE GENOMIC DNA]</scope>
    <source>
        <strain evidence="1">LRV0_1</strain>
    </source>
</reference>
<name>A0ABQ9ZNE5_9CRUS</name>